<dbReference type="GO" id="GO:0006325">
    <property type="term" value="P:chromatin organization"/>
    <property type="evidence" value="ECO:0007669"/>
    <property type="project" value="UniProtKB-KW"/>
</dbReference>
<dbReference type="GO" id="GO:0006355">
    <property type="term" value="P:regulation of DNA-templated transcription"/>
    <property type="evidence" value="ECO:0007669"/>
    <property type="project" value="InterPro"/>
</dbReference>
<evidence type="ECO:0000256" key="4">
    <source>
        <dbReference type="ARBA" id="ARBA00023163"/>
    </source>
</evidence>
<dbReference type="Gene3D" id="1.10.274.30">
    <property type="entry name" value="MRG domain"/>
    <property type="match status" value="1"/>
</dbReference>
<name>W9RP65_9ROSA</name>
<dbReference type="InterPro" id="IPR026541">
    <property type="entry name" value="MRG_dom"/>
</dbReference>
<keyword evidence="3" id="KW-0805">Transcription regulation</keyword>
<dbReference type="Pfam" id="PF05712">
    <property type="entry name" value="MRG"/>
    <property type="match status" value="1"/>
</dbReference>
<dbReference type="eggNOG" id="KOG3001">
    <property type="taxonomic scope" value="Eukaryota"/>
</dbReference>
<proteinExistence type="predicted"/>
<evidence type="ECO:0000256" key="1">
    <source>
        <dbReference type="ARBA" id="ARBA00004123"/>
    </source>
</evidence>
<feature type="domain" description="MRG" evidence="6">
    <location>
        <begin position="96"/>
        <end position="205"/>
    </location>
</feature>
<dbReference type="EMBL" id="KE345004">
    <property type="protein sequence ID" value="EXB89245.1"/>
    <property type="molecule type" value="Genomic_DNA"/>
</dbReference>
<accession>W9RP65</accession>
<dbReference type="PANTHER" id="PTHR10880">
    <property type="entry name" value="MORTALITY FACTOR 4-LIKE PROTEIN"/>
    <property type="match status" value="1"/>
</dbReference>
<keyword evidence="8" id="KW-1185">Reference proteome</keyword>
<evidence type="ECO:0000313" key="8">
    <source>
        <dbReference type="Proteomes" id="UP000030645"/>
    </source>
</evidence>
<evidence type="ECO:0000256" key="5">
    <source>
        <dbReference type="ARBA" id="ARBA00023242"/>
    </source>
</evidence>
<dbReference type="STRING" id="981085.W9RP65"/>
<evidence type="ECO:0000313" key="7">
    <source>
        <dbReference type="EMBL" id="EXB89245.1"/>
    </source>
</evidence>
<gene>
    <name evidence="7" type="ORF">L484_006799</name>
</gene>
<dbReference type="Gene3D" id="2.30.30.140">
    <property type="match status" value="1"/>
</dbReference>
<dbReference type="InterPro" id="IPR008676">
    <property type="entry name" value="MRG"/>
</dbReference>
<keyword evidence="2" id="KW-0156">Chromatin regulator</keyword>
<organism evidence="7 8">
    <name type="scientific">Morus notabilis</name>
    <dbReference type="NCBI Taxonomy" id="981085"/>
    <lineage>
        <taxon>Eukaryota</taxon>
        <taxon>Viridiplantae</taxon>
        <taxon>Streptophyta</taxon>
        <taxon>Embryophyta</taxon>
        <taxon>Tracheophyta</taxon>
        <taxon>Spermatophyta</taxon>
        <taxon>Magnoliopsida</taxon>
        <taxon>eudicotyledons</taxon>
        <taxon>Gunneridae</taxon>
        <taxon>Pentapetalae</taxon>
        <taxon>rosids</taxon>
        <taxon>fabids</taxon>
        <taxon>Rosales</taxon>
        <taxon>Moraceae</taxon>
        <taxon>Moreae</taxon>
        <taxon>Morus</taxon>
    </lineage>
</organism>
<dbReference type="PANTHER" id="PTHR10880:SF44">
    <property type="entry name" value="PROTEIN MRG2"/>
    <property type="match status" value="1"/>
</dbReference>
<reference evidence="8" key="1">
    <citation type="submission" date="2013-01" db="EMBL/GenBank/DDBJ databases">
        <title>Draft Genome Sequence of a Mulberry Tree, Morus notabilis C.K. Schneid.</title>
        <authorList>
            <person name="He N."/>
            <person name="Zhao S."/>
        </authorList>
    </citation>
    <scope>NUCLEOTIDE SEQUENCE</scope>
</reference>
<keyword evidence="5" id="KW-0539">Nucleus</keyword>
<evidence type="ECO:0000259" key="6">
    <source>
        <dbReference type="Pfam" id="PF05712"/>
    </source>
</evidence>
<evidence type="ECO:0000256" key="2">
    <source>
        <dbReference type="ARBA" id="ARBA00022853"/>
    </source>
</evidence>
<sequence>MAISKTGTSHSSTTISNSTTEIDSEIHSFNHRGSPLLTDSTSFSVEDKVLASHRGVFYEAKSLFAICKVLKIQHDAKELKFFVHYLDNGAVFMEKLVNIQMPPTLKKQLNDDSVFVTNMGKLVKLPRTPNVHDIFNTYVDYREKKDGSFDDTIRPFVQSFEFYFDKALPAMLLYQCERRQFEEATTDDISPSTVYGAEHLLRLFDIFACHLFELELQISVLSHH</sequence>
<dbReference type="GO" id="GO:0000123">
    <property type="term" value="C:histone acetyltransferase complex"/>
    <property type="evidence" value="ECO:0007669"/>
    <property type="project" value="TreeGrafter"/>
</dbReference>
<dbReference type="GO" id="GO:0005634">
    <property type="term" value="C:nucleus"/>
    <property type="evidence" value="ECO:0007669"/>
    <property type="project" value="UniProtKB-SubCell"/>
</dbReference>
<dbReference type="PROSITE" id="PS51640">
    <property type="entry name" value="MRG"/>
    <property type="match status" value="1"/>
</dbReference>
<comment type="subcellular location">
    <subcellularLocation>
        <location evidence="1">Nucleus</location>
    </subcellularLocation>
</comment>
<dbReference type="Proteomes" id="UP000030645">
    <property type="component" value="Unassembled WGS sequence"/>
</dbReference>
<keyword evidence="4" id="KW-0804">Transcription</keyword>
<dbReference type="InterPro" id="IPR038217">
    <property type="entry name" value="MRG_C_sf"/>
</dbReference>
<protein>
    <submittedName>
        <fullName evidence="7">NuA4 complex subunit EAF3-like protein</fullName>
    </submittedName>
</protein>
<evidence type="ECO:0000256" key="3">
    <source>
        <dbReference type="ARBA" id="ARBA00023015"/>
    </source>
</evidence>
<dbReference type="AlphaFoldDB" id="W9RP65"/>